<dbReference type="EMBL" id="JACGXN010000007">
    <property type="protein sequence ID" value="MBA8880236.1"/>
    <property type="molecule type" value="Genomic_DNA"/>
</dbReference>
<accession>A0A839ES83</accession>
<feature type="transmembrane region" description="Helical" evidence="1">
    <location>
        <begin position="59"/>
        <end position="77"/>
    </location>
</feature>
<keyword evidence="1" id="KW-0812">Transmembrane</keyword>
<evidence type="ECO:0000313" key="2">
    <source>
        <dbReference type="EMBL" id="MBA8880236.1"/>
    </source>
</evidence>
<keyword evidence="1" id="KW-0472">Membrane</keyword>
<evidence type="ECO:0000313" key="3">
    <source>
        <dbReference type="Proteomes" id="UP000549052"/>
    </source>
</evidence>
<dbReference type="Proteomes" id="UP000549052">
    <property type="component" value="Unassembled WGS sequence"/>
</dbReference>
<proteinExistence type="predicted"/>
<feature type="transmembrane region" description="Helical" evidence="1">
    <location>
        <begin position="6"/>
        <end position="24"/>
    </location>
</feature>
<reference evidence="2 3" key="1">
    <citation type="submission" date="2020-07" db="EMBL/GenBank/DDBJ databases">
        <title>Genomic Encyclopedia of Type Strains, Phase IV (KMG-V): Genome sequencing to study the core and pangenomes of soil and plant-associated prokaryotes.</title>
        <authorList>
            <person name="Whitman W."/>
        </authorList>
    </citation>
    <scope>NUCLEOTIDE SEQUENCE [LARGE SCALE GENOMIC DNA]</scope>
    <source>
        <strain evidence="2 3">AN3</strain>
    </source>
</reference>
<sequence>MRSFLIFWAGPLSFLWGWYFLSYYDLSMGMYFFSREMHDLVFTIYGNILGIAPESIPPLVARACIVDTGLVFCLIAFRRRKQIIAWVKVWRANRAVAAATASVNTALAYSKELPSAS</sequence>
<organism evidence="2 3">
    <name type="scientific">Phyllobacterium myrsinacearum</name>
    <dbReference type="NCBI Taxonomy" id="28101"/>
    <lineage>
        <taxon>Bacteria</taxon>
        <taxon>Pseudomonadati</taxon>
        <taxon>Pseudomonadota</taxon>
        <taxon>Alphaproteobacteria</taxon>
        <taxon>Hyphomicrobiales</taxon>
        <taxon>Phyllobacteriaceae</taxon>
        <taxon>Phyllobacterium</taxon>
    </lineage>
</organism>
<comment type="caution">
    <text evidence="2">The sequence shown here is derived from an EMBL/GenBank/DDBJ whole genome shotgun (WGS) entry which is preliminary data.</text>
</comment>
<protein>
    <submittedName>
        <fullName evidence="2">Uncharacterized protein</fullName>
    </submittedName>
</protein>
<gene>
    <name evidence="2" type="ORF">FHW16_003956</name>
</gene>
<keyword evidence="1" id="KW-1133">Transmembrane helix</keyword>
<dbReference type="InterPro" id="IPR046087">
    <property type="entry name" value="DUF6105"/>
</dbReference>
<dbReference type="AlphaFoldDB" id="A0A839ES83"/>
<evidence type="ECO:0000256" key="1">
    <source>
        <dbReference type="SAM" id="Phobius"/>
    </source>
</evidence>
<dbReference type="RefSeq" id="WP_182550902.1">
    <property type="nucleotide sequence ID" value="NZ_JACGXN010000007.1"/>
</dbReference>
<keyword evidence="3" id="KW-1185">Reference proteome</keyword>
<dbReference type="Pfam" id="PF19600">
    <property type="entry name" value="DUF6105"/>
    <property type="match status" value="1"/>
</dbReference>
<name>A0A839ES83_9HYPH</name>